<dbReference type="SMART" id="SM00698">
    <property type="entry name" value="MORN"/>
    <property type="match status" value="3"/>
</dbReference>
<dbReference type="Pfam" id="PF12937">
    <property type="entry name" value="F-box-like"/>
    <property type="match status" value="1"/>
</dbReference>
<dbReference type="PANTHER" id="PTHR43215:SF14">
    <property type="entry name" value="RADIAL SPOKE HEAD 1 HOMOLOG"/>
    <property type="match status" value="1"/>
</dbReference>
<dbReference type="InterPro" id="IPR036047">
    <property type="entry name" value="F-box-like_dom_sf"/>
</dbReference>
<feature type="domain" description="F-box" evidence="3">
    <location>
        <begin position="123"/>
        <end position="169"/>
    </location>
</feature>
<dbReference type="PROSITE" id="PS50181">
    <property type="entry name" value="FBOX"/>
    <property type="match status" value="1"/>
</dbReference>
<evidence type="ECO:0000259" key="3">
    <source>
        <dbReference type="PROSITE" id="PS50181"/>
    </source>
</evidence>
<dbReference type="InterPro" id="IPR003409">
    <property type="entry name" value="MORN"/>
</dbReference>
<dbReference type="RefSeq" id="YP_009430049.1">
    <property type="nucleotide sequence ID" value="NC_022098.1"/>
</dbReference>
<evidence type="ECO:0000256" key="2">
    <source>
        <dbReference type="SAM" id="MobiDB-lite"/>
    </source>
</evidence>
<dbReference type="Pfam" id="PF02493">
    <property type="entry name" value="MORN"/>
    <property type="match status" value="3"/>
</dbReference>
<feature type="region of interest" description="Disordered" evidence="2">
    <location>
        <begin position="441"/>
        <end position="525"/>
    </location>
</feature>
<evidence type="ECO:0000313" key="4">
    <source>
        <dbReference type="EMBL" id="ATE82210.1"/>
    </source>
</evidence>
<dbReference type="KEGG" id="vg:34568277"/>
<dbReference type="EMBL" id="KC977571">
    <property type="protein sequence ID" value="ATE82210.1"/>
    <property type="molecule type" value="Genomic_DNA"/>
</dbReference>
<evidence type="ECO:0000313" key="5">
    <source>
        <dbReference type="Proteomes" id="UP000204584"/>
    </source>
</evidence>
<accession>A0A291ATJ0</accession>
<keyword evidence="1" id="KW-0677">Repeat</keyword>
<dbReference type="GeneID" id="34568277"/>
<gene>
    <name evidence="4" type="ORF">psal_cds_673</name>
</gene>
<dbReference type="Proteomes" id="UP000204584">
    <property type="component" value="Segment"/>
</dbReference>
<feature type="compositionally biased region" description="Polar residues" evidence="2">
    <location>
        <begin position="473"/>
        <end position="482"/>
    </location>
</feature>
<name>A0A291ATJ0_9VIRU</name>
<feature type="compositionally biased region" description="Basic and acidic residues" evidence="2">
    <location>
        <begin position="248"/>
        <end position="262"/>
    </location>
</feature>
<reference evidence="4 5" key="1">
    <citation type="journal article" date="2013" name="Science">
        <title>Pandoraviruses: amoeba viruses with genomes up to 2.5 Mb reaching that of parasitic eukaryotes.</title>
        <authorList>
            <person name="Philippe N."/>
            <person name="Legendre M."/>
            <person name="Doutre G."/>
            <person name="Coute Y."/>
            <person name="Poirot O."/>
            <person name="Lescot M."/>
            <person name="Arslan D."/>
            <person name="Seltzer V."/>
            <person name="Bertaux L."/>
            <person name="Bruley C."/>
            <person name="Garin J."/>
            <person name="Claverie J.M."/>
            <person name="Abergel C."/>
        </authorList>
    </citation>
    <scope>NUCLEOTIDE SEQUENCE [LARGE SCALE GENOMIC DNA]</scope>
</reference>
<dbReference type="InterPro" id="IPR001810">
    <property type="entry name" value="F-box_dom"/>
</dbReference>
<organism evidence="4 5">
    <name type="scientific">Pandoravirus salinus</name>
    <dbReference type="NCBI Taxonomy" id="1349410"/>
    <lineage>
        <taxon>Viruses</taxon>
        <taxon>Pandoravirus</taxon>
    </lineage>
</organism>
<dbReference type="SUPFAM" id="SSF82185">
    <property type="entry name" value="Histone H3 K4-specific methyltransferase SET7/9 N-terminal domain"/>
    <property type="match status" value="1"/>
</dbReference>
<proteinExistence type="predicted"/>
<protein>
    <submittedName>
        <fullName evidence="4">F-box domain containing protein</fullName>
    </submittedName>
</protein>
<dbReference type="Gene3D" id="1.20.1280.50">
    <property type="match status" value="1"/>
</dbReference>
<keyword evidence="5" id="KW-1185">Reference proteome</keyword>
<feature type="region of interest" description="Disordered" evidence="2">
    <location>
        <begin position="247"/>
        <end position="275"/>
    </location>
</feature>
<dbReference type="SUPFAM" id="SSF81383">
    <property type="entry name" value="F-box domain"/>
    <property type="match status" value="1"/>
</dbReference>
<evidence type="ECO:0000256" key="1">
    <source>
        <dbReference type="ARBA" id="ARBA00022737"/>
    </source>
</evidence>
<dbReference type="PANTHER" id="PTHR43215">
    <property type="entry name" value="RADIAL SPOKE HEAD 1 HOMOLOG"/>
    <property type="match status" value="1"/>
</dbReference>
<sequence>MEKGPLSAFGRLTLDGAATSRRRARPVDCDAPFADPDAIYPPAARRRRLDVGSTRWKRKRIDDPRLDPVMAAVDTIDAAVDVDSVASLMHKRLRVADDQKKVVDARPRCQHTPEGERAQCIPGGSFSVLPDELALAIMAFCDARSLTRLACVSTRLAGLASDNLLWRGLYLATLLPCTRGRGACLGEVVDAWCFAADDRCGDDALDHGPSTSTAPGAYTATDLAPASGRVCLTTSVSVARVPPLHSWWPDKRQDDGHGHGGGDNDNNNNYGHDDDDEYERIQSLGRWWDKRCTRLTRSAAHRVTGCSTTPAHPGCPHPPPSLVRARGYRWAYAVAATAPLVRKVHRDTRHSHCIVHRGPRDGLAFQCETCLAIGGPCGVVWRWGRFVDCFLSGLGTETTSVPREGAHRADIGIDTPSDEMATQVVAGVWFEGVTRGTVVRRIPSTNSTTNNGNDGGGDDDTPDEMIVVGTAIADNSNNNNMRAYNDPMDRDPTARAQSSERDDESGTDDSGTDDHLATEGDGIYDDGEWQHASATVIYYAPQARTEHAWSYRGECVNDERHGHGVLACEVSASPLYEGDWRRNMWHGRGILRVEASATGPALVYTGRFVHGRPRGRGTLDLGDGTRVEASWHSLSDGSVAPRRTGHIVYANGDRVLCDWARPTVSRSGQDRALPFGLDVVVKGFRFADSQQIRGDLGARSFSGREVGAEWGPWPTEYDEAIVIDPQAAQRLPRHCGGDGVFCARGWTVVLPCVFWPPPAHPLEPLFARYVDENRIGWSVRAPRAAP</sequence>
<feature type="compositionally biased region" description="Acidic residues" evidence="2">
    <location>
        <begin position="501"/>
        <end position="511"/>
    </location>
</feature>